<dbReference type="EMBL" id="CP036433">
    <property type="protein sequence ID" value="QDU95342.1"/>
    <property type="molecule type" value="Genomic_DNA"/>
</dbReference>
<evidence type="ECO:0000313" key="1">
    <source>
        <dbReference type="EMBL" id="QDU95342.1"/>
    </source>
</evidence>
<reference evidence="1 2" key="1">
    <citation type="submission" date="2019-02" db="EMBL/GenBank/DDBJ databases">
        <title>Deep-cultivation of Planctomycetes and their phenomic and genomic characterization uncovers novel biology.</title>
        <authorList>
            <person name="Wiegand S."/>
            <person name="Jogler M."/>
            <person name="Boedeker C."/>
            <person name="Pinto D."/>
            <person name="Vollmers J."/>
            <person name="Rivas-Marin E."/>
            <person name="Kohn T."/>
            <person name="Peeters S.H."/>
            <person name="Heuer A."/>
            <person name="Rast P."/>
            <person name="Oberbeckmann S."/>
            <person name="Bunk B."/>
            <person name="Jeske O."/>
            <person name="Meyerdierks A."/>
            <person name="Storesund J.E."/>
            <person name="Kallscheuer N."/>
            <person name="Luecker S."/>
            <person name="Lage O.M."/>
            <person name="Pohl T."/>
            <person name="Merkel B.J."/>
            <person name="Hornburger P."/>
            <person name="Mueller R.-W."/>
            <person name="Bruemmer F."/>
            <person name="Labrenz M."/>
            <person name="Spormann A.M."/>
            <person name="Op den Camp H."/>
            <person name="Overmann J."/>
            <person name="Amann R."/>
            <person name="Jetten M.S.M."/>
            <person name="Mascher T."/>
            <person name="Medema M.H."/>
            <person name="Devos D.P."/>
            <person name="Kaster A.-K."/>
            <person name="Ovreas L."/>
            <person name="Rohde M."/>
            <person name="Galperin M.Y."/>
            <person name="Jogler C."/>
        </authorList>
    </citation>
    <scope>NUCLEOTIDE SEQUENCE [LARGE SCALE GENOMIC DNA]</scope>
    <source>
        <strain evidence="1 2">Pla85_3_4</strain>
    </source>
</reference>
<organism evidence="1 2">
    <name type="scientific">Lignipirellula cremea</name>
    <dbReference type="NCBI Taxonomy" id="2528010"/>
    <lineage>
        <taxon>Bacteria</taxon>
        <taxon>Pseudomonadati</taxon>
        <taxon>Planctomycetota</taxon>
        <taxon>Planctomycetia</taxon>
        <taxon>Pirellulales</taxon>
        <taxon>Pirellulaceae</taxon>
        <taxon>Lignipirellula</taxon>
    </lineage>
</organism>
<dbReference type="RefSeq" id="WP_145054097.1">
    <property type="nucleotide sequence ID" value="NZ_CP036433.1"/>
</dbReference>
<proteinExistence type="predicted"/>
<protein>
    <submittedName>
        <fullName evidence="1">Uncharacterized protein</fullName>
    </submittedName>
</protein>
<sequence>MNYFAHGREHLSRPYFLAGVAAPDWLNVVDRKVRARSRLAAPCVGDADPAVAEVAQGVMQHHADDDWFHQTRAFAELNLAFTVAIRDALPPDGGFRPSFLGHILVEILLDDLLITEQPDQLEAYYKAMESLDGAVVAAALNRMATRPVEEATFAWFLERFCQERFLYDYADDGKLLMRLNQVMRRVALPALPDTLTRCFADMRNQVADRREELLSPPCHPAG</sequence>
<dbReference type="AlphaFoldDB" id="A0A518DU24"/>
<gene>
    <name evidence="1" type="ORF">Pla8534_31570</name>
</gene>
<dbReference type="OrthoDB" id="269293at2"/>
<name>A0A518DU24_9BACT</name>
<keyword evidence="2" id="KW-1185">Reference proteome</keyword>
<evidence type="ECO:0000313" key="2">
    <source>
        <dbReference type="Proteomes" id="UP000317648"/>
    </source>
</evidence>
<dbReference type="KEGG" id="lcre:Pla8534_31570"/>
<dbReference type="Proteomes" id="UP000317648">
    <property type="component" value="Chromosome"/>
</dbReference>
<accession>A0A518DU24</accession>